<organism evidence="1 2">
    <name type="scientific">Naganishia adeliensis</name>
    <dbReference type="NCBI Taxonomy" id="92952"/>
    <lineage>
        <taxon>Eukaryota</taxon>
        <taxon>Fungi</taxon>
        <taxon>Dikarya</taxon>
        <taxon>Basidiomycota</taxon>
        <taxon>Agaricomycotina</taxon>
        <taxon>Tremellomycetes</taxon>
        <taxon>Filobasidiales</taxon>
        <taxon>Filobasidiaceae</taxon>
        <taxon>Naganishia</taxon>
    </lineage>
</organism>
<sequence length="1566" mass="176027">MAQDPIPAQETIPLRPPVILPLPNDPASDQPPSSSSSEGETPAFELKQRIIAGLRGTNAPSQEPAATSKNGWEYKKSIPTMVLYDEKGLRLYDAITEDAPEYYLFGAELGLFKEHGAEIARAMGFPQPLGSHHGNGQQVSEDQEMPAHEQSRGEKVDEKWGDVTVGKWNNGVNGEHNDSPRGAQNGHGHSAQPGQHDLSEEDKQRVERGWDIVELGAGSLRKTSVFLNALASTLPSSSTDSSPPITYHALDLSQPELERTLKQLQEANRGAFKDKIEVRGLWGDYDRGIAYIKAHGLERDRNKEREHKSDTPQPMKNGTAAATPTGDYFGVATSGPVESPAALTPAATVPSSTPATPLHRTSSRSPRYASSSRSVNRRTSTSSFSSFRLDGDMDDMSLADDGASVNSMGIRQADESIDASAWRQPSFKAELLALLRKLKIPLWSSSHLTPNNVHLQRISGAMTNAVFFCSYNPSNQPLAPTMSPMLTPKIPGALSHIPGERTPPTLLIRVFGPSTGTLIARDVELRILHTLSTRYGLGPRIEGIFANGRIEQFFPSRALTPGELRDPTTSCHIAKRMRELHSVDLKALGYEDGSNSKITVWQCLKDWLGHARNVERQIGQVPELKEWLKEFGPLDVLEKEMETYVNFVNSNPDRDHGHGCVFAHNDTQYGNLLILDEPLPPSEPPHRKLIVIDFEYAAPNPRGFDIGNHFHEWQADYHHPAHSHSLTHHEPYPTLEERTRFYRSYLSVHMSSRDGKERFTPEEQIEQSRVDALEKEVRLWSPASSAFWALWGIIQAEEQIQRIKDIADPEERAKVEAAEFNYLDYALGRIRMFRKEAAELGALKNDPKVKELKNGKQSNSSSETNVSQAAEQDDEERPRHILFLGSSLGNFDRSETAPFLSTLPLRPGSQDTLLIGLDGRPSAVKQVQSGGLRNPLSAVTDITRPSTPDYFQGQKKVEIAYDDPKGKTRDFIMHGLEVVDQELKAGKEQGDQPASGGIDLGAWEYKSRYDIRLGRHEAYYESKKDQTVSWQNDEGRLETVSVASGELLNVEWSCKYSVTEMLEMFEHAGLRIIQYWKDPESEYRLWLLEIPAFYFPLMPEVAKQLDPASHLDDLPKTSTASSSGAWPSTPSRQEWETLWKFWDLVTLDMIPEGMLHEKPIDLRHKCLFYLGHIPTFLDIHLTRALKGQHTEPEHFKDIFERGIDPHVEDPSKIHDHSPVPEKDEEWPILCEILDFRDRVRARLFALYDEIDNGGKVLTRRLGRILWMTFEHEAFHVETLLYMLLQSSATLPPTGFCHPNWADLARQWNENAAPNRLLAFSSTEIALGHDDRETEDHLFVKDDSWLGHEFGWDNENPRTTAQVKPFRIESLPISNGDYHKFWKTAGIERVPGSWNLDRSTGVPTVKTLYGPVSLEIAQHWPLMASYEEIDAYAKWKGGRLPTEAELRVLWNSPMGPRPAGLSANVGLRNWHPIPPSNTKMDTCGRPLYGHNGGVWEWTSTLLDGYPGFEKSEVYPGYSTDFYDGLHHVVLGGSFATIPRVASRPSLRNFYQAKYPYAWVGGRIAYDV</sequence>
<protein>
    <submittedName>
        <fullName evidence="1">Uncharacterized protein</fullName>
    </submittedName>
</protein>
<keyword evidence="2" id="KW-1185">Reference proteome</keyword>
<dbReference type="EMBL" id="JASBWS010000013">
    <property type="protein sequence ID" value="KAJ9113095.1"/>
    <property type="molecule type" value="Genomic_DNA"/>
</dbReference>
<reference evidence="1" key="1">
    <citation type="submission" date="2023-04" db="EMBL/GenBank/DDBJ databases">
        <title>Draft Genome sequencing of Naganishia species isolated from polar environments using Oxford Nanopore Technology.</title>
        <authorList>
            <person name="Leo P."/>
            <person name="Venkateswaran K."/>
        </authorList>
    </citation>
    <scope>NUCLEOTIDE SEQUENCE</scope>
    <source>
        <strain evidence="1">MNA-CCFEE 5262</strain>
    </source>
</reference>
<gene>
    <name evidence="1" type="ORF">QFC20_001982</name>
</gene>
<name>A0ACC2WMV3_9TREE</name>
<proteinExistence type="predicted"/>
<accession>A0ACC2WMV3</accession>
<comment type="caution">
    <text evidence="1">The sequence shown here is derived from an EMBL/GenBank/DDBJ whole genome shotgun (WGS) entry which is preliminary data.</text>
</comment>
<evidence type="ECO:0000313" key="1">
    <source>
        <dbReference type="EMBL" id="KAJ9113095.1"/>
    </source>
</evidence>
<evidence type="ECO:0000313" key="2">
    <source>
        <dbReference type="Proteomes" id="UP001230649"/>
    </source>
</evidence>
<dbReference type="Proteomes" id="UP001230649">
    <property type="component" value="Unassembled WGS sequence"/>
</dbReference>